<dbReference type="EMBL" id="BMOE01000001">
    <property type="protein sequence ID" value="GGJ64261.1"/>
    <property type="molecule type" value="Genomic_DNA"/>
</dbReference>
<comment type="caution">
    <text evidence="2">The sequence shown here is derived from an EMBL/GenBank/DDBJ whole genome shotgun (WGS) entry which is preliminary data.</text>
</comment>
<evidence type="ECO:0000313" key="3">
    <source>
        <dbReference type="Proteomes" id="UP000635726"/>
    </source>
</evidence>
<keyword evidence="3" id="KW-1185">Reference proteome</keyword>
<protein>
    <submittedName>
        <fullName evidence="2">N-acetyltransferase</fullName>
    </submittedName>
</protein>
<dbReference type="InterPro" id="IPR016181">
    <property type="entry name" value="Acyl_CoA_acyltransferase"/>
</dbReference>
<proteinExistence type="predicted"/>
<accession>A0A917P6R9</accession>
<dbReference type="Gene3D" id="3.40.630.30">
    <property type="match status" value="1"/>
</dbReference>
<dbReference type="GO" id="GO:0016747">
    <property type="term" value="F:acyltransferase activity, transferring groups other than amino-acyl groups"/>
    <property type="evidence" value="ECO:0007669"/>
    <property type="project" value="InterPro"/>
</dbReference>
<reference evidence="2" key="2">
    <citation type="submission" date="2020-09" db="EMBL/GenBank/DDBJ databases">
        <authorList>
            <person name="Sun Q."/>
            <person name="Ohkuma M."/>
        </authorList>
    </citation>
    <scope>NUCLEOTIDE SEQUENCE</scope>
    <source>
        <strain evidence="2">JCM 14371</strain>
    </source>
</reference>
<gene>
    <name evidence="2" type="ORF">GCM10008939_05200</name>
</gene>
<dbReference type="Pfam" id="PF00583">
    <property type="entry name" value="Acetyltransf_1"/>
    <property type="match status" value="1"/>
</dbReference>
<dbReference type="AlphaFoldDB" id="A0A917P6R9"/>
<dbReference type="SUPFAM" id="SSF55729">
    <property type="entry name" value="Acyl-CoA N-acyltransferases (Nat)"/>
    <property type="match status" value="1"/>
</dbReference>
<dbReference type="PROSITE" id="PS51186">
    <property type="entry name" value="GNAT"/>
    <property type="match status" value="1"/>
</dbReference>
<dbReference type="Proteomes" id="UP000635726">
    <property type="component" value="Unassembled WGS sequence"/>
</dbReference>
<dbReference type="InterPro" id="IPR000182">
    <property type="entry name" value="GNAT_dom"/>
</dbReference>
<organism evidence="2 3">
    <name type="scientific">Deinococcus aquiradiocola</name>
    <dbReference type="NCBI Taxonomy" id="393059"/>
    <lineage>
        <taxon>Bacteria</taxon>
        <taxon>Thermotogati</taxon>
        <taxon>Deinococcota</taxon>
        <taxon>Deinococci</taxon>
        <taxon>Deinococcales</taxon>
        <taxon>Deinococcaceae</taxon>
        <taxon>Deinococcus</taxon>
    </lineage>
</organism>
<reference evidence="2" key="1">
    <citation type="journal article" date="2014" name="Int. J. Syst. Evol. Microbiol.">
        <title>Complete genome sequence of Corynebacterium casei LMG S-19264T (=DSM 44701T), isolated from a smear-ripened cheese.</title>
        <authorList>
            <consortium name="US DOE Joint Genome Institute (JGI-PGF)"/>
            <person name="Walter F."/>
            <person name="Albersmeier A."/>
            <person name="Kalinowski J."/>
            <person name="Ruckert C."/>
        </authorList>
    </citation>
    <scope>NUCLEOTIDE SEQUENCE</scope>
    <source>
        <strain evidence="2">JCM 14371</strain>
    </source>
</reference>
<evidence type="ECO:0000313" key="2">
    <source>
        <dbReference type="EMBL" id="GGJ64261.1"/>
    </source>
</evidence>
<sequence>MRDAVLALRAHPEQEQFSGRMPDLLLMAEDAPQSEAMAVLVRDADGDEVVIGYYRLDFVLGAVAFRDFGRPTVGLRGYFIGAPWQGRGLGTAATRAMIRDLQERHPGIHLLALSVNVRNPAARAVYARAGFVTDPELYLGGAAGPQHVMLLDLTTANQVTQAPRPD</sequence>
<evidence type="ECO:0000259" key="1">
    <source>
        <dbReference type="PROSITE" id="PS51186"/>
    </source>
</evidence>
<feature type="domain" description="N-acetyltransferase" evidence="1">
    <location>
        <begin position="6"/>
        <end position="154"/>
    </location>
</feature>
<name>A0A917P6R9_9DEIO</name>